<dbReference type="SUPFAM" id="SSF89796">
    <property type="entry name" value="CoA-transferase family III (CaiB/BaiF)"/>
    <property type="match status" value="2"/>
</dbReference>
<keyword evidence="1" id="KW-0808">Transferase</keyword>
<dbReference type="Gene3D" id="3.30.1540.10">
    <property type="entry name" value="formyl-coa transferase, domain 3"/>
    <property type="match status" value="1"/>
</dbReference>
<dbReference type="InterPro" id="IPR044855">
    <property type="entry name" value="CoA-Trfase_III_dom3_sf"/>
</dbReference>
<organism evidence="3">
    <name type="scientific">marine sediment metagenome</name>
    <dbReference type="NCBI Taxonomy" id="412755"/>
    <lineage>
        <taxon>unclassified sequences</taxon>
        <taxon>metagenomes</taxon>
        <taxon>ecological metagenomes</taxon>
    </lineage>
</organism>
<gene>
    <name evidence="3" type="ORF">LCGC14_2669770</name>
</gene>
<feature type="non-terminal residue" evidence="3">
    <location>
        <position position="1"/>
    </location>
</feature>
<dbReference type="GO" id="GO:0008410">
    <property type="term" value="F:CoA-transferase activity"/>
    <property type="evidence" value="ECO:0007669"/>
    <property type="project" value="TreeGrafter"/>
</dbReference>
<evidence type="ECO:0008006" key="4">
    <source>
        <dbReference type="Google" id="ProtNLM"/>
    </source>
</evidence>
<dbReference type="PANTHER" id="PTHR48207:SF4">
    <property type="entry name" value="BLL6097 PROTEIN"/>
    <property type="match status" value="1"/>
</dbReference>
<protein>
    <recommendedName>
        <fullName evidence="4">CoA transferase</fullName>
    </recommendedName>
</protein>
<comment type="caution">
    <text evidence="3">The sequence shown here is derived from an EMBL/GenBank/DDBJ whole genome shotgun (WGS) entry which is preliminary data.</text>
</comment>
<dbReference type="AlphaFoldDB" id="A0A0F9ABV9"/>
<evidence type="ECO:0000313" key="3">
    <source>
        <dbReference type="EMBL" id="KKK95740.1"/>
    </source>
</evidence>
<dbReference type="InterPro" id="IPR003673">
    <property type="entry name" value="CoA-Trfase_fam_III"/>
</dbReference>
<feature type="compositionally biased region" description="Basic and acidic residues" evidence="2">
    <location>
        <begin position="350"/>
        <end position="363"/>
    </location>
</feature>
<sequence>VAVAYAGHLLAGLGAAVWKIEPPNGDPMRRQALFSGDRPDPEASAAFLFYNSGKRSVCIGPDRRGDAALLRRLAAGTDIVIADAAAARLLKARALSRRGSIVVVVTPFGLTGPYSAFPATDLTLQALMGLMYITGDPGRPPLKLGLPIPELAAGQLAALVALAGLWQRGSVGPGTLVDLSIWECALTAMEHAPMNWSYRRAVWHRRGNLGGIAGWGLYPCRDGYVGVISGLGETYDEFRRMIGPPLDDQKFASMAARTRFADEMHAAVLSWLSTRRRKGVVREAQRRGLPFGYLHSVADLLESPHFNARRFFRPVSHPGAESLLFPAGPFRSSAAQWRLERAPLLDEHRRAATSIEPRRETGDRQAGSEASARLPLAGVRVLETAVVWAGPLCGRMLADLGADVIHVEGPARIDRVRLLITVNNSVGDDYWNWGTYFMERNLGK</sequence>
<dbReference type="PANTHER" id="PTHR48207">
    <property type="entry name" value="SUCCINATE--HYDROXYMETHYLGLUTARATE COA-TRANSFERASE"/>
    <property type="match status" value="1"/>
</dbReference>
<reference evidence="3" key="1">
    <citation type="journal article" date="2015" name="Nature">
        <title>Complex archaea that bridge the gap between prokaryotes and eukaryotes.</title>
        <authorList>
            <person name="Spang A."/>
            <person name="Saw J.H."/>
            <person name="Jorgensen S.L."/>
            <person name="Zaremba-Niedzwiedzka K."/>
            <person name="Martijn J."/>
            <person name="Lind A.E."/>
            <person name="van Eijk R."/>
            <person name="Schleper C."/>
            <person name="Guy L."/>
            <person name="Ettema T.J."/>
        </authorList>
    </citation>
    <scope>NUCLEOTIDE SEQUENCE</scope>
</reference>
<accession>A0A0F9ABV9</accession>
<dbReference type="Pfam" id="PF02515">
    <property type="entry name" value="CoA_transf_3"/>
    <property type="match status" value="2"/>
</dbReference>
<dbReference type="Gene3D" id="3.40.50.10540">
    <property type="entry name" value="Crotonobetainyl-coa:carnitine coa-transferase, domain 1"/>
    <property type="match status" value="2"/>
</dbReference>
<evidence type="ECO:0000256" key="1">
    <source>
        <dbReference type="ARBA" id="ARBA00022679"/>
    </source>
</evidence>
<evidence type="ECO:0000256" key="2">
    <source>
        <dbReference type="SAM" id="MobiDB-lite"/>
    </source>
</evidence>
<dbReference type="InterPro" id="IPR050483">
    <property type="entry name" value="CoA-transferase_III_domain"/>
</dbReference>
<dbReference type="EMBL" id="LAZR01046780">
    <property type="protein sequence ID" value="KKK95740.1"/>
    <property type="molecule type" value="Genomic_DNA"/>
</dbReference>
<proteinExistence type="predicted"/>
<feature type="non-terminal residue" evidence="3">
    <location>
        <position position="444"/>
    </location>
</feature>
<feature type="region of interest" description="Disordered" evidence="2">
    <location>
        <begin position="350"/>
        <end position="369"/>
    </location>
</feature>
<dbReference type="InterPro" id="IPR023606">
    <property type="entry name" value="CoA-Trfase_III_dom_1_sf"/>
</dbReference>
<name>A0A0F9ABV9_9ZZZZ</name>